<dbReference type="EMBL" id="PETL01000246">
    <property type="protein sequence ID" value="PIV63854.1"/>
    <property type="molecule type" value="Genomic_DNA"/>
</dbReference>
<keyword evidence="1" id="KW-0175">Coiled coil</keyword>
<gene>
    <name evidence="2" type="ORF">COS11_05185</name>
</gene>
<evidence type="ECO:0000256" key="1">
    <source>
        <dbReference type="SAM" id="Coils"/>
    </source>
</evidence>
<dbReference type="AlphaFoldDB" id="A0A2M7E814"/>
<proteinExistence type="predicted"/>
<feature type="coiled-coil region" evidence="1">
    <location>
        <begin position="28"/>
        <end position="55"/>
    </location>
</feature>
<evidence type="ECO:0000313" key="2">
    <source>
        <dbReference type="EMBL" id="PIV63854.1"/>
    </source>
</evidence>
<organism evidence="2 3">
    <name type="scientific">bacterium (Candidatus Ratteibacteria) CG01_land_8_20_14_3_00_40_19</name>
    <dbReference type="NCBI Taxonomy" id="2014290"/>
    <lineage>
        <taxon>Bacteria</taxon>
        <taxon>Candidatus Ratteibacteria</taxon>
    </lineage>
</organism>
<reference evidence="3" key="1">
    <citation type="submission" date="2017-09" db="EMBL/GenBank/DDBJ databases">
        <title>Depth-based differentiation of microbial function through sediment-hosted aquifers and enrichment of novel symbionts in the deep terrestrial subsurface.</title>
        <authorList>
            <person name="Probst A.J."/>
            <person name="Ladd B."/>
            <person name="Jarett J.K."/>
            <person name="Geller-Mcgrath D.E."/>
            <person name="Sieber C.M.K."/>
            <person name="Emerson J.B."/>
            <person name="Anantharaman K."/>
            <person name="Thomas B.C."/>
            <person name="Malmstrom R."/>
            <person name="Stieglmeier M."/>
            <person name="Klingl A."/>
            <person name="Woyke T."/>
            <person name="Ryan C.M."/>
            <person name="Banfield J.F."/>
        </authorList>
    </citation>
    <scope>NUCLEOTIDE SEQUENCE [LARGE SCALE GENOMIC DNA]</scope>
</reference>
<comment type="caution">
    <text evidence="2">The sequence shown here is derived from an EMBL/GenBank/DDBJ whole genome shotgun (WGS) entry which is preliminary data.</text>
</comment>
<evidence type="ECO:0000313" key="3">
    <source>
        <dbReference type="Proteomes" id="UP000228886"/>
    </source>
</evidence>
<sequence>MDNKPGNVDNEEKIGQKAEGEISDIEKLKAAEKKIADLKSKNEELEKRASDAEAALLQPDYLNFLDSLDKKSQEEETVQKEKYVYVLENDGNIWLKLSEDFRIGYVVGFFAGKDIADQQYKIFIKIWSNSLPPSLLPSSYIPKGTTTEQIKDGINAFYKDFANRKIKIVDAISVVSMQIKGEDPKLIEAQIGYLRTAPEIDAMRYLQEVKEYGKYRKGKKEPNNPLYYCYIDDKKETLKAIEKGLVSKEHFLKAGYYCDEQGNLAPLICYGIYK</sequence>
<accession>A0A2M7E814</accession>
<protein>
    <submittedName>
        <fullName evidence="2">Uncharacterized protein</fullName>
    </submittedName>
</protein>
<dbReference type="Proteomes" id="UP000228886">
    <property type="component" value="Unassembled WGS sequence"/>
</dbReference>
<name>A0A2M7E814_9BACT</name>